<organism evidence="1 2">
    <name type="scientific">Streptomyces caledonius</name>
    <dbReference type="NCBI Taxonomy" id="3134107"/>
    <lineage>
        <taxon>Bacteria</taxon>
        <taxon>Bacillati</taxon>
        <taxon>Actinomycetota</taxon>
        <taxon>Actinomycetes</taxon>
        <taxon>Kitasatosporales</taxon>
        <taxon>Streptomycetaceae</taxon>
        <taxon>Streptomyces</taxon>
    </lineage>
</organism>
<proteinExistence type="predicted"/>
<gene>
    <name evidence="1" type="ORF">WKI68_04935</name>
</gene>
<keyword evidence="2" id="KW-1185">Reference proteome</keyword>
<evidence type="ECO:0000313" key="1">
    <source>
        <dbReference type="EMBL" id="MEJ8640977.1"/>
    </source>
</evidence>
<dbReference type="Proteomes" id="UP001382904">
    <property type="component" value="Unassembled WGS sequence"/>
</dbReference>
<name>A0ABU8TZB9_9ACTN</name>
<accession>A0ABU8TZB9</accession>
<dbReference type="EMBL" id="JBBKAM010000002">
    <property type="protein sequence ID" value="MEJ8640977.1"/>
    <property type="molecule type" value="Genomic_DNA"/>
</dbReference>
<protein>
    <submittedName>
        <fullName evidence="1">Uncharacterized protein</fullName>
    </submittedName>
</protein>
<sequence>MVADQDRELHLAELTGNRGVLYGLPAILAVAGHSPAANAFRSGRPLWLTPKELATFIEDDPHHFPTRIRDGARLRRPRSRWAHCRWDTATGSSGA</sequence>
<reference evidence="1 2" key="1">
    <citation type="submission" date="2024-03" db="EMBL/GenBank/DDBJ databases">
        <title>Novel Streptomyces species of biotechnological and ecological value are a feature of Machair soil.</title>
        <authorList>
            <person name="Prole J.R."/>
            <person name="Goodfellow M."/>
            <person name="Allenby N."/>
            <person name="Ward A.C."/>
        </authorList>
    </citation>
    <scope>NUCLEOTIDE SEQUENCE [LARGE SCALE GENOMIC DNA]</scope>
    <source>
        <strain evidence="1 2">MS1.HAVA.3</strain>
    </source>
</reference>
<comment type="caution">
    <text evidence="1">The sequence shown here is derived from an EMBL/GenBank/DDBJ whole genome shotgun (WGS) entry which is preliminary data.</text>
</comment>
<evidence type="ECO:0000313" key="2">
    <source>
        <dbReference type="Proteomes" id="UP001382904"/>
    </source>
</evidence>